<proteinExistence type="predicted"/>
<name>A0A383EYQ3_9ZZZZ</name>
<protein>
    <submittedName>
        <fullName evidence="1">Uncharacterized protein</fullName>
    </submittedName>
</protein>
<sequence>MIQIVHKIKYLLFISLFLIASCNNSEN</sequence>
<evidence type="ECO:0000313" key="1">
    <source>
        <dbReference type="EMBL" id="SVE61881.1"/>
    </source>
</evidence>
<dbReference type="EMBL" id="UINC01229957">
    <property type="protein sequence ID" value="SVE61881.1"/>
    <property type="molecule type" value="Genomic_DNA"/>
</dbReference>
<dbReference type="AlphaFoldDB" id="A0A383EYQ3"/>
<feature type="non-terminal residue" evidence="1">
    <location>
        <position position="27"/>
    </location>
</feature>
<gene>
    <name evidence="1" type="ORF">METZ01_LOCUS514735</name>
</gene>
<dbReference type="PROSITE" id="PS51257">
    <property type="entry name" value="PROKAR_LIPOPROTEIN"/>
    <property type="match status" value="1"/>
</dbReference>
<reference evidence="1" key="1">
    <citation type="submission" date="2018-05" db="EMBL/GenBank/DDBJ databases">
        <authorList>
            <person name="Lanie J.A."/>
            <person name="Ng W.-L."/>
            <person name="Kazmierczak K.M."/>
            <person name="Andrzejewski T.M."/>
            <person name="Davidsen T.M."/>
            <person name="Wayne K.J."/>
            <person name="Tettelin H."/>
            <person name="Glass J.I."/>
            <person name="Rusch D."/>
            <person name="Podicherti R."/>
            <person name="Tsui H.-C.T."/>
            <person name="Winkler M.E."/>
        </authorList>
    </citation>
    <scope>NUCLEOTIDE SEQUENCE</scope>
</reference>
<accession>A0A383EYQ3</accession>
<organism evidence="1">
    <name type="scientific">marine metagenome</name>
    <dbReference type="NCBI Taxonomy" id="408172"/>
    <lineage>
        <taxon>unclassified sequences</taxon>
        <taxon>metagenomes</taxon>
        <taxon>ecological metagenomes</taxon>
    </lineage>
</organism>